<reference evidence="3 4" key="1">
    <citation type="journal article" date="2020" name="IScience">
        <title>Genome Sequencing of the Endangered Kingdonia uniflora (Circaeasteraceae, Ranunculales) Reveals Potential Mechanisms of Evolutionary Specialization.</title>
        <authorList>
            <person name="Sun Y."/>
            <person name="Deng T."/>
            <person name="Zhang A."/>
            <person name="Moore M.J."/>
            <person name="Landis J.B."/>
            <person name="Lin N."/>
            <person name="Zhang H."/>
            <person name="Zhang X."/>
            <person name="Huang J."/>
            <person name="Zhang X."/>
            <person name="Sun H."/>
            <person name="Wang H."/>
        </authorList>
    </citation>
    <scope>NUCLEOTIDE SEQUENCE [LARGE SCALE GENOMIC DNA]</scope>
    <source>
        <strain evidence="3">TB1705</strain>
        <tissue evidence="3">Leaf</tissue>
    </source>
</reference>
<dbReference type="EMBL" id="JACGCM010001723">
    <property type="protein sequence ID" value="KAF6150926.1"/>
    <property type="molecule type" value="Genomic_DNA"/>
</dbReference>
<dbReference type="OrthoDB" id="652255at2759"/>
<name>A0A7J7M7S5_9MAGN</name>
<feature type="compositionally biased region" description="Polar residues" evidence="1">
    <location>
        <begin position="225"/>
        <end position="238"/>
    </location>
</feature>
<gene>
    <name evidence="3" type="ORF">GIB67_026847</name>
</gene>
<evidence type="ECO:0000313" key="3">
    <source>
        <dbReference type="EMBL" id="KAF6150926.1"/>
    </source>
</evidence>
<feature type="compositionally biased region" description="Basic and acidic residues" evidence="1">
    <location>
        <begin position="64"/>
        <end position="77"/>
    </location>
</feature>
<feature type="region of interest" description="Disordered" evidence="1">
    <location>
        <begin position="58"/>
        <end position="129"/>
    </location>
</feature>
<evidence type="ECO:0000256" key="1">
    <source>
        <dbReference type="SAM" id="MobiDB-lite"/>
    </source>
</evidence>
<feature type="compositionally biased region" description="Low complexity" evidence="1">
    <location>
        <begin position="250"/>
        <end position="260"/>
    </location>
</feature>
<feature type="region of interest" description="Disordered" evidence="1">
    <location>
        <begin position="151"/>
        <end position="296"/>
    </location>
</feature>
<feature type="compositionally biased region" description="Basic and acidic residues" evidence="1">
    <location>
        <begin position="180"/>
        <end position="189"/>
    </location>
</feature>
<feature type="compositionally biased region" description="Polar residues" evidence="1">
    <location>
        <begin position="190"/>
        <end position="202"/>
    </location>
</feature>
<keyword evidence="4" id="KW-1185">Reference proteome</keyword>
<dbReference type="AlphaFoldDB" id="A0A7J7M7S5"/>
<feature type="domain" description="Rho termination factor-like N-terminal" evidence="2">
    <location>
        <begin position="337"/>
        <end position="367"/>
    </location>
</feature>
<dbReference type="GO" id="GO:0006353">
    <property type="term" value="P:DNA-templated transcription termination"/>
    <property type="evidence" value="ECO:0007669"/>
    <property type="project" value="InterPro"/>
</dbReference>
<dbReference type="InterPro" id="IPR011112">
    <property type="entry name" value="Rho-like_N"/>
</dbReference>
<dbReference type="Pfam" id="PF07498">
    <property type="entry name" value="Rho_N"/>
    <property type="match status" value="1"/>
</dbReference>
<evidence type="ECO:0000313" key="4">
    <source>
        <dbReference type="Proteomes" id="UP000541444"/>
    </source>
</evidence>
<feature type="compositionally biased region" description="Basic and acidic residues" evidence="1">
    <location>
        <begin position="151"/>
        <end position="168"/>
    </location>
</feature>
<proteinExistence type="predicted"/>
<dbReference type="PANTHER" id="PTHR34449:SF5">
    <property type="entry name" value="ATP BINDING _ ATPASE"/>
    <property type="match status" value="1"/>
</dbReference>
<organism evidence="3 4">
    <name type="scientific">Kingdonia uniflora</name>
    <dbReference type="NCBI Taxonomy" id="39325"/>
    <lineage>
        <taxon>Eukaryota</taxon>
        <taxon>Viridiplantae</taxon>
        <taxon>Streptophyta</taxon>
        <taxon>Embryophyta</taxon>
        <taxon>Tracheophyta</taxon>
        <taxon>Spermatophyta</taxon>
        <taxon>Magnoliopsida</taxon>
        <taxon>Ranunculales</taxon>
        <taxon>Circaeasteraceae</taxon>
        <taxon>Kingdonia</taxon>
    </lineage>
</organism>
<accession>A0A7J7M7S5</accession>
<dbReference type="PANTHER" id="PTHR34449">
    <property type="entry name" value="RHO TERMINATION FACTOR"/>
    <property type="match status" value="1"/>
</dbReference>
<sequence>MSQAIHLIPNSIPGYDPTKGRCLLCLGVSGGSSSNSCPQGKVVLTKRSFHVSKRSSVVCSSSSADHRRNPDFFRQNKENQVFSRNKNRQNPERDNHESLEESELLSSKNGPLLSLSGSPRFQATATPGPKEKEIVELFRKVQVQLRQRAAIKEGKKTETSQGSKKETETVDSLLKLLRKHSVEQGKRNSGDTVLESSEQNNPFDEEQSTDFFDSNTIPREEPRDTNSTIYRRPTSNFVRKSPVPRVKYQPIIPVSPSKSKSLGRRKKNESEIEPESEPEPESESEPEPEPELELELESELVASDEQVGAFDEISDTDEPFVEDVVEEDVVEAPISNDLSALKLVELRALAKSRGVKGYSKVKKAELIKLLSDLS</sequence>
<evidence type="ECO:0000259" key="2">
    <source>
        <dbReference type="Pfam" id="PF07498"/>
    </source>
</evidence>
<feature type="compositionally biased region" description="Acidic residues" evidence="1">
    <location>
        <begin position="271"/>
        <end position="296"/>
    </location>
</feature>
<feature type="compositionally biased region" description="Polar residues" evidence="1">
    <location>
        <begin position="115"/>
        <end position="125"/>
    </location>
</feature>
<dbReference type="Proteomes" id="UP000541444">
    <property type="component" value="Unassembled WGS sequence"/>
</dbReference>
<comment type="caution">
    <text evidence="3">The sequence shown here is derived from an EMBL/GenBank/DDBJ whole genome shotgun (WGS) entry which is preliminary data.</text>
</comment>
<protein>
    <recommendedName>
        <fullName evidence="2">Rho termination factor-like N-terminal domain-containing protein</fullName>
    </recommendedName>
</protein>
<feature type="compositionally biased region" description="Basic and acidic residues" evidence="1">
    <location>
        <begin position="89"/>
        <end position="99"/>
    </location>
</feature>